<dbReference type="InterPro" id="IPR050267">
    <property type="entry name" value="Anti-sigma-factor_SerPK"/>
</dbReference>
<keyword evidence="1" id="KW-0723">Serine/threonine-protein kinase</keyword>
<gene>
    <name evidence="3" type="ORF">ACFP0N_02675</name>
</gene>
<dbReference type="Proteomes" id="UP001596067">
    <property type="component" value="Unassembled WGS sequence"/>
</dbReference>
<sequence>MPEIADSDPVPVPDPIPVARAEHWLLRSRRSPGEARRHLQALLAGAPAAQQFADIGLLLVSELVTNAVVHGTPIGNKVLLALDLAPARLRIEVHDARGDREPVLRTAGKDDESGRGLVLVKSLAHRWGCCPRLGIGKIVWAEIGSAPTVTPAGRAA</sequence>
<proteinExistence type="predicted"/>
<dbReference type="GO" id="GO:0005524">
    <property type="term" value="F:ATP binding"/>
    <property type="evidence" value="ECO:0007669"/>
    <property type="project" value="UniProtKB-KW"/>
</dbReference>
<dbReference type="PANTHER" id="PTHR35526:SF3">
    <property type="entry name" value="ANTI-SIGMA-F FACTOR RSBW"/>
    <property type="match status" value="1"/>
</dbReference>
<accession>A0ABW1EQM9</accession>
<keyword evidence="1" id="KW-0418">Kinase</keyword>
<dbReference type="EMBL" id="JBHSOD010000002">
    <property type="protein sequence ID" value="MFC5883888.1"/>
    <property type="molecule type" value="Genomic_DNA"/>
</dbReference>
<dbReference type="PANTHER" id="PTHR35526">
    <property type="entry name" value="ANTI-SIGMA-F FACTOR RSBW-RELATED"/>
    <property type="match status" value="1"/>
</dbReference>
<keyword evidence="4" id="KW-1185">Reference proteome</keyword>
<dbReference type="CDD" id="cd16936">
    <property type="entry name" value="HATPase_RsbW-like"/>
    <property type="match status" value="1"/>
</dbReference>
<protein>
    <submittedName>
        <fullName evidence="3">ATP-binding protein</fullName>
    </submittedName>
</protein>
<evidence type="ECO:0000313" key="4">
    <source>
        <dbReference type="Proteomes" id="UP001596067"/>
    </source>
</evidence>
<dbReference type="Gene3D" id="3.30.565.10">
    <property type="entry name" value="Histidine kinase-like ATPase, C-terminal domain"/>
    <property type="match status" value="1"/>
</dbReference>
<keyword evidence="3" id="KW-0067">ATP-binding</keyword>
<evidence type="ECO:0000256" key="1">
    <source>
        <dbReference type="ARBA" id="ARBA00022527"/>
    </source>
</evidence>
<reference evidence="4" key="1">
    <citation type="journal article" date="2019" name="Int. J. Syst. Evol. Microbiol.">
        <title>The Global Catalogue of Microorganisms (GCM) 10K type strain sequencing project: providing services to taxonomists for standard genome sequencing and annotation.</title>
        <authorList>
            <consortium name="The Broad Institute Genomics Platform"/>
            <consortium name="The Broad Institute Genome Sequencing Center for Infectious Disease"/>
            <person name="Wu L."/>
            <person name="Ma J."/>
        </authorList>
    </citation>
    <scope>NUCLEOTIDE SEQUENCE [LARGE SCALE GENOMIC DNA]</scope>
    <source>
        <strain evidence="4">CGMCC 4.1469</strain>
    </source>
</reference>
<dbReference type="SUPFAM" id="SSF55874">
    <property type="entry name" value="ATPase domain of HSP90 chaperone/DNA topoisomerase II/histidine kinase"/>
    <property type="match status" value="1"/>
</dbReference>
<feature type="domain" description="Histidine kinase/HSP90-like ATPase" evidence="2">
    <location>
        <begin position="34"/>
        <end position="125"/>
    </location>
</feature>
<evidence type="ECO:0000313" key="3">
    <source>
        <dbReference type="EMBL" id="MFC5883888.1"/>
    </source>
</evidence>
<organism evidence="3 4">
    <name type="scientific">Kitasatospora aburaviensis</name>
    <dbReference type="NCBI Taxonomy" id="67265"/>
    <lineage>
        <taxon>Bacteria</taxon>
        <taxon>Bacillati</taxon>
        <taxon>Actinomycetota</taxon>
        <taxon>Actinomycetes</taxon>
        <taxon>Kitasatosporales</taxon>
        <taxon>Streptomycetaceae</taxon>
        <taxon>Kitasatospora</taxon>
    </lineage>
</organism>
<dbReference type="RefSeq" id="WP_313763244.1">
    <property type="nucleotide sequence ID" value="NZ_BAAAVH010000108.1"/>
</dbReference>
<dbReference type="Pfam" id="PF13581">
    <property type="entry name" value="HATPase_c_2"/>
    <property type="match status" value="1"/>
</dbReference>
<keyword evidence="1" id="KW-0808">Transferase</keyword>
<comment type="caution">
    <text evidence="3">The sequence shown here is derived from an EMBL/GenBank/DDBJ whole genome shotgun (WGS) entry which is preliminary data.</text>
</comment>
<keyword evidence="3" id="KW-0547">Nucleotide-binding</keyword>
<dbReference type="InterPro" id="IPR036890">
    <property type="entry name" value="HATPase_C_sf"/>
</dbReference>
<dbReference type="InterPro" id="IPR003594">
    <property type="entry name" value="HATPase_dom"/>
</dbReference>
<name>A0ABW1EQM9_9ACTN</name>
<evidence type="ECO:0000259" key="2">
    <source>
        <dbReference type="Pfam" id="PF13581"/>
    </source>
</evidence>